<dbReference type="AlphaFoldDB" id="A0A4R7B5X7"/>
<dbReference type="EMBL" id="SNZP01000008">
    <property type="protein sequence ID" value="TDR78444.1"/>
    <property type="molecule type" value="Genomic_DNA"/>
</dbReference>
<reference evidence="1 2" key="1">
    <citation type="submission" date="2019-03" db="EMBL/GenBank/DDBJ databases">
        <title>Genomic Encyclopedia of Type Strains, Phase III (KMG-III): the genomes of soil and plant-associated and newly described type strains.</title>
        <authorList>
            <person name="Whitman W."/>
        </authorList>
    </citation>
    <scope>NUCLEOTIDE SEQUENCE [LARGE SCALE GENOMIC DNA]</scope>
    <source>
        <strain evidence="1 2">CECT 8976</strain>
    </source>
</reference>
<evidence type="ECO:0000313" key="1">
    <source>
        <dbReference type="EMBL" id="TDR78444.1"/>
    </source>
</evidence>
<proteinExistence type="predicted"/>
<protein>
    <submittedName>
        <fullName evidence="1">Uncharacterized protein</fullName>
    </submittedName>
</protein>
<comment type="caution">
    <text evidence="1">The sequence shown here is derived from an EMBL/GenBank/DDBJ whole genome shotgun (WGS) entry which is preliminary data.</text>
</comment>
<organism evidence="1 2">
    <name type="scientific">Paludibacterium purpuratum</name>
    <dbReference type="NCBI Taxonomy" id="1144873"/>
    <lineage>
        <taxon>Bacteria</taxon>
        <taxon>Pseudomonadati</taxon>
        <taxon>Pseudomonadota</taxon>
        <taxon>Betaproteobacteria</taxon>
        <taxon>Neisseriales</taxon>
        <taxon>Chromobacteriaceae</taxon>
        <taxon>Paludibacterium</taxon>
    </lineage>
</organism>
<keyword evidence="2" id="KW-1185">Reference proteome</keyword>
<dbReference type="SUPFAM" id="SSF56037">
    <property type="entry name" value="PheT/TilS domain"/>
    <property type="match status" value="1"/>
</dbReference>
<accession>A0A4R7B5X7</accession>
<dbReference type="OrthoDB" id="276580at2"/>
<gene>
    <name evidence="1" type="ORF">DFP86_108163</name>
</gene>
<name>A0A4R7B5X7_9NEIS</name>
<dbReference type="Proteomes" id="UP000295611">
    <property type="component" value="Unassembled WGS sequence"/>
</dbReference>
<evidence type="ECO:0000313" key="2">
    <source>
        <dbReference type="Proteomes" id="UP000295611"/>
    </source>
</evidence>
<sequence>MKVILAEGLHQHLPSIKVHVLVARAIDLDVLRFFQVIPPVLDPDHVESLIMRWQAFHRQWLGNGREQSALENLLRCVMNECFSPSLPLSDMHRYASLLAMAPISAYALQTLHGGLSLELAQSDDVRPLAELAPVWCDGRQQQACRILGGDLVEGYGLQDGTCDIVFVGEQPDADFPSPERGMRYLYATLFPLCTSLQSGVLDVENPRLWLE</sequence>
<dbReference type="RefSeq" id="WP_133681252.1">
    <property type="nucleotide sequence ID" value="NZ_SNZP01000008.1"/>
</dbReference>